<dbReference type="Gene3D" id="1.10.10.10">
    <property type="entry name" value="Winged helix-like DNA-binding domain superfamily/Winged helix DNA-binding domain"/>
    <property type="match status" value="1"/>
</dbReference>
<dbReference type="SUPFAM" id="SSF53850">
    <property type="entry name" value="Periplasmic binding protein-like II"/>
    <property type="match status" value="1"/>
</dbReference>
<dbReference type="PANTHER" id="PTHR30537:SF5">
    <property type="entry name" value="HTH-TYPE TRANSCRIPTIONAL ACTIVATOR TTDR-RELATED"/>
    <property type="match status" value="1"/>
</dbReference>
<dbReference type="PRINTS" id="PR00039">
    <property type="entry name" value="HTHLYSR"/>
</dbReference>
<evidence type="ECO:0000256" key="4">
    <source>
        <dbReference type="ARBA" id="ARBA00023163"/>
    </source>
</evidence>
<comment type="caution">
    <text evidence="6">The sequence shown here is derived from an EMBL/GenBank/DDBJ whole genome shotgun (WGS) entry which is preliminary data.</text>
</comment>
<evidence type="ECO:0000256" key="3">
    <source>
        <dbReference type="ARBA" id="ARBA00023125"/>
    </source>
</evidence>
<keyword evidence="2" id="KW-0805">Transcription regulation</keyword>
<reference evidence="6 7" key="1">
    <citation type="submission" date="2019-01" db="EMBL/GenBank/DDBJ databases">
        <title>Pseudoxanthomonas composti sp. nov., isolated from compost.</title>
        <authorList>
            <person name="Yang G."/>
        </authorList>
    </citation>
    <scope>NUCLEOTIDE SEQUENCE [LARGE SCALE GENOMIC DNA]</scope>
    <source>
        <strain evidence="6 7">GSS15</strain>
    </source>
</reference>
<dbReference type="EMBL" id="SAWZ01000003">
    <property type="protein sequence ID" value="RXR06365.1"/>
    <property type="molecule type" value="Genomic_DNA"/>
</dbReference>
<dbReference type="OrthoDB" id="8723543at2"/>
<organism evidence="6 7">
    <name type="scientific">Pseudoxanthomonas composti</name>
    <dbReference type="NCBI Taxonomy" id="2137479"/>
    <lineage>
        <taxon>Bacteria</taxon>
        <taxon>Pseudomonadati</taxon>
        <taxon>Pseudomonadota</taxon>
        <taxon>Gammaproteobacteria</taxon>
        <taxon>Lysobacterales</taxon>
        <taxon>Lysobacteraceae</taxon>
        <taxon>Pseudoxanthomonas</taxon>
    </lineage>
</organism>
<dbReference type="Proteomes" id="UP000289784">
    <property type="component" value="Unassembled WGS sequence"/>
</dbReference>
<dbReference type="PROSITE" id="PS50931">
    <property type="entry name" value="HTH_LYSR"/>
    <property type="match status" value="1"/>
</dbReference>
<evidence type="ECO:0000313" key="6">
    <source>
        <dbReference type="EMBL" id="RXR06365.1"/>
    </source>
</evidence>
<dbReference type="AlphaFoldDB" id="A0A4Q1JW26"/>
<keyword evidence="3" id="KW-0238">DNA-binding</keyword>
<name>A0A4Q1JW26_9GAMM</name>
<dbReference type="Gene3D" id="3.40.190.290">
    <property type="match status" value="1"/>
</dbReference>
<evidence type="ECO:0000259" key="5">
    <source>
        <dbReference type="PROSITE" id="PS50931"/>
    </source>
</evidence>
<dbReference type="InterPro" id="IPR058163">
    <property type="entry name" value="LysR-type_TF_proteobact-type"/>
</dbReference>
<dbReference type="InterPro" id="IPR000847">
    <property type="entry name" value="LysR_HTH_N"/>
</dbReference>
<dbReference type="Pfam" id="PF03466">
    <property type="entry name" value="LysR_substrate"/>
    <property type="match status" value="1"/>
</dbReference>
<dbReference type="Pfam" id="PF00126">
    <property type="entry name" value="HTH_1"/>
    <property type="match status" value="1"/>
</dbReference>
<dbReference type="CDD" id="cd08422">
    <property type="entry name" value="PBP2_CrgA_like"/>
    <property type="match status" value="1"/>
</dbReference>
<feature type="domain" description="HTH lysR-type" evidence="5">
    <location>
        <begin position="13"/>
        <end position="66"/>
    </location>
</feature>
<protein>
    <submittedName>
        <fullName evidence="6">LysR family transcriptional regulator</fullName>
    </submittedName>
</protein>
<dbReference type="InterPro" id="IPR005119">
    <property type="entry name" value="LysR_subst-bd"/>
</dbReference>
<evidence type="ECO:0000256" key="1">
    <source>
        <dbReference type="ARBA" id="ARBA00009437"/>
    </source>
</evidence>
<dbReference type="PANTHER" id="PTHR30537">
    <property type="entry name" value="HTH-TYPE TRANSCRIPTIONAL REGULATOR"/>
    <property type="match status" value="1"/>
</dbReference>
<gene>
    <name evidence="6" type="ORF">EPA99_06850</name>
</gene>
<dbReference type="RefSeq" id="WP_129470472.1">
    <property type="nucleotide sequence ID" value="NZ_SAWZ01000003.1"/>
</dbReference>
<evidence type="ECO:0000313" key="7">
    <source>
        <dbReference type="Proteomes" id="UP000289784"/>
    </source>
</evidence>
<evidence type="ECO:0000256" key="2">
    <source>
        <dbReference type="ARBA" id="ARBA00023015"/>
    </source>
</evidence>
<proteinExistence type="inferred from homology"/>
<sequence length="308" mass="34268">MQEPSLSFDRIVLLQTFVRIVEAGSLSAAAVGLGTSQPTVSRRLKALEALFGLRLLRRSTHAMTLTEDGRRCYEQATDLLARWQQMEAGLRGAEDEPEGLLRVVVPHAFGQSQLLEPLLEYLQAYPRVSVEWLLHDRSPDFIAEGIDCAIRVGTLEDDGVVATQIGQVPRIVVAAPALLEGRPLPQSPEALAELPWLAIKTFYRDEVVLHHTGDGRPVRFAIRPRLSTDSLYPLREAALSGLGAALVSAWVVREDIAQGRLLHLLPAWRPTPLPAFVVYPHARYQPAKLRRFIELMRASNAMFQLPEP</sequence>
<dbReference type="SUPFAM" id="SSF46785">
    <property type="entry name" value="Winged helix' DNA-binding domain"/>
    <property type="match status" value="1"/>
</dbReference>
<comment type="similarity">
    <text evidence="1">Belongs to the LysR transcriptional regulatory family.</text>
</comment>
<accession>A0A4Q1JW26</accession>
<dbReference type="InterPro" id="IPR036390">
    <property type="entry name" value="WH_DNA-bd_sf"/>
</dbReference>
<keyword evidence="7" id="KW-1185">Reference proteome</keyword>
<dbReference type="GO" id="GO:0006351">
    <property type="term" value="P:DNA-templated transcription"/>
    <property type="evidence" value="ECO:0007669"/>
    <property type="project" value="TreeGrafter"/>
</dbReference>
<dbReference type="InterPro" id="IPR036388">
    <property type="entry name" value="WH-like_DNA-bd_sf"/>
</dbReference>
<dbReference type="GO" id="GO:0043565">
    <property type="term" value="F:sequence-specific DNA binding"/>
    <property type="evidence" value="ECO:0007669"/>
    <property type="project" value="TreeGrafter"/>
</dbReference>
<keyword evidence="4" id="KW-0804">Transcription</keyword>
<dbReference type="FunFam" id="1.10.10.10:FF:000001">
    <property type="entry name" value="LysR family transcriptional regulator"/>
    <property type="match status" value="1"/>
</dbReference>
<dbReference type="GO" id="GO:0003700">
    <property type="term" value="F:DNA-binding transcription factor activity"/>
    <property type="evidence" value="ECO:0007669"/>
    <property type="project" value="InterPro"/>
</dbReference>